<sequence length="427" mass="49463">MSGSRQRLHLNKRPTWVLLLVSLVTVFLVIAYVYTPRSFSAACFLFASSSCGTTFFQKPLLSSPSRELTDAEITSKAVIREILRTPPIQSKNPKIAFMFLTPGSLPFEKLWDKFFYGHEDRLSVYVHASKEKPIHVSPYFVGRDIHSEKLAWGKFSMVEAEKRLLANALADPDNQHFVLLSDSCIPVHNFEYVYNYLIFSNVSFIDCFLDPGPHGNGRYSDHMLPEVKKEDFRKGSQAASDLMMPCRAGRGEGSPTDKWKMKQIALEIEWFSMTRQHAIIVMADSLYHKKFKVYCKPGNYCFLCMFTCACRQRPLACVFGTQPNMEGRNCYSDEHYLQTFFHMKDPGGIANWSVTHVDWSEGKWHPKSYRSQDVTFELLKNIMRTVMTRPCMWNGVKRPCYLFARKFYPETLEKLIYLFSNYAEVYH</sequence>
<dbReference type="AlphaFoldDB" id="A0AA88CYL1"/>
<comment type="subcellular location">
    <subcellularLocation>
        <location evidence="1">Membrane</location>
        <topology evidence="1">Single-pass type II membrane protein</topology>
    </subcellularLocation>
</comment>
<keyword evidence="6" id="KW-0812">Transmembrane</keyword>
<evidence type="ECO:0000256" key="5">
    <source>
        <dbReference type="ARBA" id="ARBA00023180"/>
    </source>
</evidence>
<evidence type="ECO:0000256" key="4">
    <source>
        <dbReference type="ARBA" id="ARBA00023136"/>
    </source>
</evidence>
<dbReference type="InterPro" id="IPR003406">
    <property type="entry name" value="Glyco_trans_14"/>
</dbReference>
<keyword evidence="8" id="KW-1185">Reference proteome</keyword>
<evidence type="ECO:0000256" key="6">
    <source>
        <dbReference type="SAM" id="Phobius"/>
    </source>
</evidence>
<accession>A0AA88CYL1</accession>
<evidence type="ECO:0000256" key="2">
    <source>
        <dbReference type="ARBA" id="ARBA00022676"/>
    </source>
</evidence>
<dbReference type="Pfam" id="PF02485">
    <property type="entry name" value="Branch"/>
    <property type="match status" value="2"/>
</dbReference>
<dbReference type="InterPro" id="IPR044174">
    <property type="entry name" value="BC10-like"/>
</dbReference>
<keyword evidence="5" id="KW-0325">Glycoprotein</keyword>
<name>A0AA88CYL1_FICCA</name>
<evidence type="ECO:0000313" key="7">
    <source>
        <dbReference type="EMBL" id="GMN39803.1"/>
    </source>
</evidence>
<evidence type="ECO:0000256" key="1">
    <source>
        <dbReference type="ARBA" id="ARBA00004606"/>
    </source>
</evidence>
<dbReference type="PANTHER" id="PTHR31042">
    <property type="entry name" value="CORE-2/I-BRANCHING BETA-1,6-N-ACETYLGLUCOSAMINYLTRANSFERASE FAMILY PROTEIN-RELATED"/>
    <property type="match status" value="1"/>
</dbReference>
<keyword evidence="4 6" id="KW-0472">Membrane</keyword>
<evidence type="ECO:0008006" key="9">
    <source>
        <dbReference type="Google" id="ProtNLM"/>
    </source>
</evidence>
<keyword evidence="3" id="KW-0808">Transferase</keyword>
<organism evidence="7 8">
    <name type="scientific">Ficus carica</name>
    <name type="common">Common fig</name>
    <dbReference type="NCBI Taxonomy" id="3494"/>
    <lineage>
        <taxon>Eukaryota</taxon>
        <taxon>Viridiplantae</taxon>
        <taxon>Streptophyta</taxon>
        <taxon>Embryophyta</taxon>
        <taxon>Tracheophyta</taxon>
        <taxon>Spermatophyta</taxon>
        <taxon>Magnoliopsida</taxon>
        <taxon>eudicotyledons</taxon>
        <taxon>Gunneridae</taxon>
        <taxon>Pentapetalae</taxon>
        <taxon>rosids</taxon>
        <taxon>fabids</taxon>
        <taxon>Rosales</taxon>
        <taxon>Moraceae</taxon>
        <taxon>Ficeae</taxon>
        <taxon>Ficus</taxon>
    </lineage>
</organism>
<dbReference type="GO" id="GO:0016020">
    <property type="term" value="C:membrane"/>
    <property type="evidence" value="ECO:0007669"/>
    <property type="project" value="UniProtKB-SubCell"/>
</dbReference>
<gene>
    <name evidence="7" type="ORF">TIFTF001_009030</name>
</gene>
<evidence type="ECO:0000313" key="8">
    <source>
        <dbReference type="Proteomes" id="UP001187192"/>
    </source>
</evidence>
<dbReference type="GO" id="GO:0016757">
    <property type="term" value="F:glycosyltransferase activity"/>
    <property type="evidence" value="ECO:0007669"/>
    <property type="project" value="UniProtKB-KW"/>
</dbReference>
<dbReference type="PANTHER" id="PTHR31042:SF149">
    <property type="entry name" value="CORE-2_I-BRANCHING ENZYME"/>
    <property type="match status" value="1"/>
</dbReference>
<proteinExistence type="predicted"/>
<keyword evidence="6" id="KW-1133">Transmembrane helix</keyword>
<dbReference type="EMBL" id="BTGU01000010">
    <property type="protein sequence ID" value="GMN39803.1"/>
    <property type="molecule type" value="Genomic_DNA"/>
</dbReference>
<keyword evidence="2" id="KW-0328">Glycosyltransferase</keyword>
<comment type="caution">
    <text evidence="7">The sequence shown here is derived from an EMBL/GenBank/DDBJ whole genome shotgun (WGS) entry which is preliminary data.</text>
</comment>
<reference evidence="7" key="1">
    <citation type="submission" date="2023-07" db="EMBL/GenBank/DDBJ databases">
        <title>draft genome sequence of fig (Ficus carica).</title>
        <authorList>
            <person name="Takahashi T."/>
            <person name="Nishimura K."/>
        </authorList>
    </citation>
    <scope>NUCLEOTIDE SEQUENCE</scope>
</reference>
<evidence type="ECO:0000256" key="3">
    <source>
        <dbReference type="ARBA" id="ARBA00022679"/>
    </source>
</evidence>
<dbReference type="Proteomes" id="UP001187192">
    <property type="component" value="Unassembled WGS sequence"/>
</dbReference>
<protein>
    <recommendedName>
        <fullName evidence="9">Core-2/I-branching beta-1,6-N-acetylglucosaminyltransferase family protein</fullName>
    </recommendedName>
</protein>
<feature type="transmembrane region" description="Helical" evidence="6">
    <location>
        <begin position="15"/>
        <end position="33"/>
    </location>
</feature>